<dbReference type="PANTHER" id="PTHR30572:SF18">
    <property type="entry name" value="ABC-TYPE MACROLIDE FAMILY EXPORT SYSTEM PERMEASE COMPONENT 2"/>
    <property type="match status" value="1"/>
</dbReference>
<keyword evidence="3 6" id="KW-0812">Transmembrane</keyword>
<sequence>MNRFALLSLYRSLTRHRLYAVLNIGGLALGIAVFLVLSLYVRSELGFEKWLPNHNKVYILEDVWNVPGTLVGPSQDSMPGTLELLKQDFPGLVGTRIKTPPATVLRDGVGTDEGIALVDPEFFQLFALPSISGNPSAALLDPANIILEQHIADKYFPNGDALGNVMTVNVNGKPGLYRVAAVIADLPAQTHLKLGMIARLVPPKDDPLWYHWGSESLRTYLHFATPKQAQEFEDQLDAFVRRHAGDAFGSDPLDTLHMALLPLDSLHLVDPSSKVTVTTLGLVGLVTLFIALVNYINLAVARSDLRAREVAMRKVLGASRGALIRQFLSEAMIVVALAALLGLVLAELGLPLVNAAGGLSLTIPYRLVVPGLIALTVCVGFVAGAYPAMILSRFSIVGVLASSRAPGGGRAGARLREALVVMQFGLSTAFIIGTLVLVAQTAHVRNASLGYDRSALVVVPSFKAPELGESQLAELLDAFRRAPDVVTATYADAAPGDDSTINSNSIELPGRPGFGPSLQNVVVGPDFFKTIGARILAGRGFDTRHRNDDIKNRDNSDDQNIVISQQAVPVLGFASPADAIGKHVGKGAPRTIIGVVSDLRFYSPRRPMQPTYYTYRSSLRSQASDPIAIVRTTNSVATLDGIRAAWMRIAPDVPFEARTAAQNVARYYEDDDHISRLFIIGAVLAVLIGCIGLWGLASFNAARRVKEIGIRKALGASSSDIFALMAGQLLRPVVVANIIAWPLALFAMRSWLAGFDDRVALSPIFFIVASAVAVLIALITVFGHALRASRATTAWALHHE</sequence>
<feature type="transmembrane region" description="Helical" evidence="6">
    <location>
        <begin position="280"/>
        <end position="301"/>
    </location>
</feature>
<evidence type="ECO:0000313" key="10">
    <source>
        <dbReference type="Proteomes" id="UP000676996"/>
    </source>
</evidence>
<dbReference type="RefSeq" id="WP_284052485.1">
    <property type="nucleotide sequence ID" value="NZ_JAGRQC010000001.1"/>
</dbReference>
<feature type="transmembrane region" description="Helical" evidence="6">
    <location>
        <begin position="365"/>
        <end position="386"/>
    </location>
</feature>
<feature type="domain" description="ABC3 transporter permease C-terminal" evidence="7">
    <location>
        <begin position="680"/>
        <end position="791"/>
    </location>
</feature>
<feature type="domain" description="MacB-like periplasmic core" evidence="8">
    <location>
        <begin position="21"/>
        <end position="237"/>
    </location>
</feature>
<feature type="domain" description="ABC3 transporter permease C-terminal" evidence="7">
    <location>
        <begin position="282"/>
        <end position="395"/>
    </location>
</feature>
<dbReference type="Pfam" id="PF12704">
    <property type="entry name" value="MacB_PCD"/>
    <property type="match status" value="1"/>
</dbReference>
<dbReference type="Pfam" id="PF02687">
    <property type="entry name" value="FtsX"/>
    <property type="match status" value="2"/>
</dbReference>
<feature type="transmembrane region" description="Helical" evidence="6">
    <location>
        <begin position="764"/>
        <end position="786"/>
    </location>
</feature>
<dbReference type="InterPro" id="IPR003838">
    <property type="entry name" value="ABC3_permease_C"/>
</dbReference>
<evidence type="ECO:0000313" key="9">
    <source>
        <dbReference type="EMBL" id="MBR0551196.1"/>
    </source>
</evidence>
<keyword evidence="2" id="KW-1003">Cell membrane</keyword>
<accession>A0A8T4IG35</accession>
<dbReference type="Proteomes" id="UP000676996">
    <property type="component" value="Unassembled WGS sequence"/>
</dbReference>
<evidence type="ECO:0000259" key="7">
    <source>
        <dbReference type="Pfam" id="PF02687"/>
    </source>
</evidence>
<feature type="transmembrane region" description="Helical" evidence="6">
    <location>
        <begin position="418"/>
        <end position="439"/>
    </location>
</feature>
<comment type="caution">
    <text evidence="9">The sequence shown here is derived from an EMBL/GenBank/DDBJ whole genome shotgun (WGS) entry which is preliminary data.</text>
</comment>
<gene>
    <name evidence="9" type="ORF">J7S20_01610</name>
</gene>
<organism evidence="9 10">
    <name type="scientific">Stakelama marina</name>
    <dbReference type="NCBI Taxonomy" id="2826939"/>
    <lineage>
        <taxon>Bacteria</taxon>
        <taxon>Pseudomonadati</taxon>
        <taxon>Pseudomonadota</taxon>
        <taxon>Alphaproteobacteria</taxon>
        <taxon>Sphingomonadales</taxon>
        <taxon>Sphingomonadaceae</taxon>
        <taxon>Stakelama</taxon>
    </lineage>
</organism>
<proteinExistence type="predicted"/>
<dbReference type="GO" id="GO:0005886">
    <property type="term" value="C:plasma membrane"/>
    <property type="evidence" value="ECO:0007669"/>
    <property type="project" value="UniProtKB-SubCell"/>
</dbReference>
<keyword evidence="5 6" id="KW-0472">Membrane</keyword>
<dbReference type="EMBL" id="JAGRQC010000001">
    <property type="protein sequence ID" value="MBR0551196.1"/>
    <property type="molecule type" value="Genomic_DNA"/>
</dbReference>
<protein>
    <submittedName>
        <fullName evidence="9">ABC transporter permease</fullName>
    </submittedName>
</protein>
<evidence type="ECO:0000256" key="4">
    <source>
        <dbReference type="ARBA" id="ARBA00022989"/>
    </source>
</evidence>
<feature type="transmembrane region" description="Helical" evidence="6">
    <location>
        <begin position="322"/>
        <end position="345"/>
    </location>
</feature>
<evidence type="ECO:0000256" key="1">
    <source>
        <dbReference type="ARBA" id="ARBA00004651"/>
    </source>
</evidence>
<evidence type="ECO:0000256" key="5">
    <source>
        <dbReference type="ARBA" id="ARBA00023136"/>
    </source>
</evidence>
<reference evidence="9" key="1">
    <citation type="submission" date="2021-04" db="EMBL/GenBank/DDBJ databases">
        <title>Ouciella asimina sp. nov., isolated from the surface seawater in the hydrothermal field of Okinawa Trough.</title>
        <authorList>
            <person name="Shuang W."/>
        </authorList>
    </citation>
    <scope>NUCLEOTIDE SEQUENCE</scope>
    <source>
        <strain evidence="9">LXI357</strain>
    </source>
</reference>
<keyword evidence="4 6" id="KW-1133">Transmembrane helix</keyword>
<dbReference type="AlphaFoldDB" id="A0A8T4IG35"/>
<comment type="subcellular location">
    <subcellularLocation>
        <location evidence="1">Cell membrane</location>
        <topology evidence="1">Multi-pass membrane protein</topology>
    </subcellularLocation>
</comment>
<evidence type="ECO:0000259" key="8">
    <source>
        <dbReference type="Pfam" id="PF12704"/>
    </source>
</evidence>
<evidence type="ECO:0000256" key="2">
    <source>
        <dbReference type="ARBA" id="ARBA00022475"/>
    </source>
</evidence>
<dbReference type="PANTHER" id="PTHR30572">
    <property type="entry name" value="MEMBRANE COMPONENT OF TRANSPORTER-RELATED"/>
    <property type="match status" value="1"/>
</dbReference>
<feature type="transmembrane region" description="Helical" evidence="6">
    <location>
        <begin position="721"/>
        <end position="744"/>
    </location>
</feature>
<dbReference type="InterPro" id="IPR025857">
    <property type="entry name" value="MacB_PCD"/>
</dbReference>
<keyword evidence="10" id="KW-1185">Reference proteome</keyword>
<evidence type="ECO:0000256" key="6">
    <source>
        <dbReference type="SAM" id="Phobius"/>
    </source>
</evidence>
<dbReference type="GO" id="GO:0022857">
    <property type="term" value="F:transmembrane transporter activity"/>
    <property type="evidence" value="ECO:0007669"/>
    <property type="project" value="TreeGrafter"/>
</dbReference>
<feature type="transmembrane region" description="Helical" evidence="6">
    <location>
        <begin position="677"/>
        <end position="700"/>
    </location>
</feature>
<feature type="transmembrane region" description="Helical" evidence="6">
    <location>
        <begin position="20"/>
        <end position="41"/>
    </location>
</feature>
<evidence type="ECO:0000256" key="3">
    <source>
        <dbReference type="ARBA" id="ARBA00022692"/>
    </source>
</evidence>
<name>A0A8T4IG35_9SPHN</name>
<dbReference type="InterPro" id="IPR050250">
    <property type="entry name" value="Macrolide_Exporter_MacB"/>
</dbReference>